<feature type="signal peptide" evidence="1">
    <location>
        <begin position="1"/>
        <end position="29"/>
    </location>
</feature>
<keyword evidence="1" id="KW-0732">Signal</keyword>
<keyword evidence="3" id="KW-1185">Reference proteome</keyword>
<sequence length="74" mass="7524">MRSAVPFCIEASVLVDMAAAFAFAGSARAAGPEPCPRVDVPSCRPVEMSAIAAARHVPALETGVSDRKAVGPAD</sequence>
<dbReference type="Proteomes" id="UP000031675">
    <property type="component" value="Unassembled WGS sequence"/>
</dbReference>
<organism evidence="2 3">
    <name type="scientific">Streptomonospora alba</name>
    <dbReference type="NCBI Taxonomy" id="183763"/>
    <lineage>
        <taxon>Bacteria</taxon>
        <taxon>Bacillati</taxon>
        <taxon>Actinomycetota</taxon>
        <taxon>Actinomycetes</taxon>
        <taxon>Streptosporangiales</taxon>
        <taxon>Nocardiopsidaceae</taxon>
        <taxon>Streptomonospora</taxon>
    </lineage>
</organism>
<evidence type="ECO:0000256" key="1">
    <source>
        <dbReference type="SAM" id="SignalP"/>
    </source>
</evidence>
<feature type="chain" id="PRO_5002167601" evidence="1">
    <location>
        <begin position="30"/>
        <end position="74"/>
    </location>
</feature>
<evidence type="ECO:0000313" key="3">
    <source>
        <dbReference type="Proteomes" id="UP000031675"/>
    </source>
</evidence>
<reference evidence="3" key="1">
    <citation type="journal article" date="2015" name="Chem. Biol.">
        <title>Structure, bioactivity, and resistance mechanism of streptomonomicin, an unusual lasso Peptide from an understudied halophilic actinomycete.</title>
        <authorList>
            <person name="Metelev M."/>
            <person name="Tietz J.I."/>
            <person name="Melby J.O."/>
            <person name="Blair P.M."/>
            <person name="Zhu L."/>
            <person name="Livnat I."/>
            <person name="Severinov K."/>
            <person name="Mitchell D.A."/>
        </authorList>
    </citation>
    <scope>NUCLEOTIDE SEQUENCE [LARGE SCALE GENOMIC DNA]</scope>
    <source>
        <strain evidence="3">YIM 90003</strain>
    </source>
</reference>
<evidence type="ECO:0000313" key="2">
    <source>
        <dbReference type="EMBL" id="KIH98736.1"/>
    </source>
</evidence>
<gene>
    <name evidence="2" type="ORF">LP52_11370</name>
</gene>
<name>A0A0C2JBB7_9ACTN</name>
<accession>A0A0C2JBB7</accession>
<proteinExistence type="predicted"/>
<dbReference type="AlphaFoldDB" id="A0A0C2JBB7"/>
<comment type="caution">
    <text evidence="2">The sequence shown here is derived from an EMBL/GenBank/DDBJ whole genome shotgun (WGS) entry which is preliminary data.</text>
</comment>
<dbReference type="EMBL" id="JROO01000020">
    <property type="protein sequence ID" value="KIH98736.1"/>
    <property type="molecule type" value="Genomic_DNA"/>
</dbReference>
<protein>
    <submittedName>
        <fullName evidence="2">Uncharacterized protein</fullName>
    </submittedName>
</protein>